<keyword evidence="1" id="KW-1185">Reference proteome</keyword>
<sequence>MGLWLLVFRHEEWKRIYSDNCSLRTAEEWNSEGSPSINIPIGIVYIVVGVIYQMLFQSMAICVELFVVAVVYVGNQFYPVPELVVKIEHLTWISVHGN</sequence>
<evidence type="ECO:0000313" key="1">
    <source>
        <dbReference type="Proteomes" id="UP000887540"/>
    </source>
</evidence>
<dbReference type="Proteomes" id="UP000887540">
    <property type="component" value="Unplaced"/>
</dbReference>
<organism evidence="1 2">
    <name type="scientific">Acrobeloides nanus</name>
    <dbReference type="NCBI Taxonomy" id="290746"/>
    <lineage>
        <taxon>Eukaryota</taxon>
        <taxon>Metazoa</taxon>
        <taxon>Ecdysozoa</taxon>
        <taxon>Nematoda</taxon>
        <taxon>Chromadorea</taxon>
        <taxon>Rhabditida</taxon>
        <taxon>Tylenchina</taxon>
        <taxon>Cephalobomorpha</taxon>
        <taxon>Cephaloboidea</taxon>
        <taxon>Cephalobidae</taxon>
        <taxon>Acrobeloides</taxon>
    </lineage>
</organism>
<reference evidence="2" key="1">
    <citation type="submission" date="2022-11" db="UniProtKB">
        <authorList>
            <consortium name="WormBaseParasite"/>
        </authorList>
    </citation>
    <scope>IDENTIFICATION</scope>
</reference>
<dbReference type="Pfam" id="PF10321">
    <property type="entry name" value="7TM_GPCR_Srt"/>
    <property type="match status" value="1"/>
</dbReference>
<dbReference type="InterPro" id="IPR019425">
    <property type="entry name" value="7TM_GPCR_serpentine_rcpt_Srt"/>
</dbReference>
<proteinExistence type="predicted"/>
<name>A0A914CPC2_9BILA</name>
<accession>A0A914CPC2</accession>
<protein>
    <submittedName>
        <fullName evidence="2">Uncharacterized protein</fullName>
    </submittedName>
</protein>
<evidence type="ECO:0000313" key="2">
    <source>
        <dbReference type="WBParaSite" id="ACRNAN_scaffold1243.g11514.t1"/>
    </source>
</evidence>
<dbReference type="WBParaSite" id="ACRNAN_scaffold1243.g11514.t1">
    <property type="protein sequence ID" value="ACRNAN_scaffold1243.g11514.t1"/>
    <property type="gene ID" value="ACRNAN_scaffold1243.g11514"/>
</dbReference>
<dbReference type="AlphaFoldDB" id="A0A914CPC2"/>